<reference evidence="2 3" key="1">
    <citation type="submission" date="2015-01" db="EMBL/GenBank/DDBJ databases">
        <title>Genome of allotetraploid Gossypium barbadense reveals genomic plasticity and fiber elongation in cotton evolution.</title>
        <authorList>
            <person name="Chen X."/>
            <person name="Liu X."/>
            <person name="Zhao B."/>
            <person name="Zheng H."/>
            <person name="Hu Y."/>
            <person name="Lu G."/>
            <person name="Yang C."/>
            <person name="Chen J."/>
            <person name="Shan C."/>
            <person name="Zhang L."/>
            <person name="Zhou Y."/>
            <person name="Wang L."/>
            <person name="Guo W."/>
            <person name="Bai Y."/>
            <person name="Ruan J."/>
            <person name="Shangguan X."/>
            <person name="Mao Y."/>
            <person name="Jiang J."/>
            <person name="Zhu Y."/>
            <person name="Lei J."/>
            <person name="Kang H."/>
            <person name="Chen S."/>
            <person name="He X."/>
            <person name="Wang R."/>
            <person name="Wang Y."/>
            <person name="Chen J."/>
            <person name="Wang L."/>
            <person name="Yu S."/>
            <person name="Wang B."/>
            <person name="Wei J."/>
            <person name="Song S."/>
            <person name="Lu X."/>
            <person name="Gao Z."/>
            <person name="Gu W."/>
            <person name="Deng X."/>
            <person name="Ma D."/>
            <person name="Wang S."/>
            <person name="Liang W."/>
            <person name="Fang L."/>
            <person name="Cai C."/>
            <person name="Zhu X."/>
            <person name="Zhou B."/>
            <person name="Zhang Y."/>
            <person name="Chen Z."/>
            <person name="Xu S."/>
            <person name="Zhu R."/>
            <person name="Wang S."/>
            <person name="Zhang T."/>
            <person name="Zhao G."/>
        </authorList>
    </citation>
    <scope>NUCLEOTIDE SEQUENCE [LARGE SCALE GENOMIC DNA]</scope>
    <source>
        <strain evidence="3">cv. Xinhai21</strain>
        <tissue evidence="2">Leaf</tissue>
    </source>
</reference>
<evidence type="ECO:0000313" key="2">
    <source>
        <dbReference type="EMBL" id="PPR88965.1"/>
    </source>
</evidence>
<keyword evidence="1" id="KW-0472">Membrane</keyword>
<evidence type="ECO:0000256" key="1">
    <source>
        <dbReference type="SAM" id="Phobius"/>
    </source>
</evidence>
<evidence type="ECO:0000313" key="3">
    <source>
        <dbReference type="Proteomes" id="UP000239757"/>
    </source>
</evidence>
<gene>
    <name evidence="2" type="ORF">GOBAR_AA31715</name>
</gene>
<sequence>MYCINRNLTNRIVTLRVLYFGLLLLPSYIKYVDDSVLHNTTVVDPSNEGGNTLLRELHILMPQNIIGVKIEKSSMTSVLALRCGSRHHPSIPTTSFEVDPTVCAEIEEPSILSATVLRLGTDLKP</sequence>
<keyword evidence="1" id="KW-1133">Transmembrane helix</keyword>
<dbReference type="AlphaFoldDB" id="A0A2P5WD09"/>
<accession>A0A2P5WD09</accession>
<feature type="transmembrane region" description="Helical" evidence="1">
    <location>
        <begin position="12"/>
        <end position="29"/>
    </location>
</feature>
<name>A0A2P5WD09_GOSBA</name>
<dbReference type="EMBL" id="KZ668095">
    <property type="protein sequence ID" value="PPR88965.1"/>
    <property type="molecule type" value="Genomic_DNA"/>
</dbReference>
<keyword evidence="1" id="KW-0812">Transmembrane</keyword>
<organism evidence="2 3">
    <name type="scientific">Gossypium barbadense</name>
    <name type="common">Sea Island cotton</name>
    <name type="synonym">Hibiscus barbadensis</name>
    <dbReference type="NCBI Taxonomy" id="3634"/>
    <lineage>
        <taxon>Eukaryota</taxon>
        <taxon>Viridiplantae</taxon>
        <taxon>Streptophyta</taxon>
        <taxon>Embryophyta</taxon>
        <taxon>Tracheophyta</taxon>
        <taxon>Spermatophyta</taxon>
        <taxon>Magnoliopsida</taxon>
        <taxon>eudicotyledons</taxon>
        <taxon>Gunneridae</taxon>
        <taxon>Pentapetalae</taxon>
        <taxon>rosids</taxon>
        <taxon>malvids</taxon>
        <taxon>Malvales</taxon>
        <taxon>Malvaceae</taxon>
        <taxon>Malvoideae</taxon>
        <taxon>Gossypium</taxon>
    </lineage>
</organism>
<proteinExistence type="predicted"/>
<dbReference type="Proteomes" id="UP000239757">
    <property type="component" value="Unassembled WGS sequence"/>
</dbReference>
<protein>
    <submittedName>
        <fullName evidence="2">Uncharacterized protein</fullName>
    </submittedName>
</protein>